<dbReference type="PANTHER" id="PTHR11476">
    <property type="entry name" value="HISTIDYL-TRNA SYNTHETASE"/>
    <property type="match status" value="1"/>
</dbReference>
<dbReference type="GO" id="GO:0004821">
    <property type="term" value="F:histidine-tRNA ligase activity"/>
    <property type="evidence" value="ECO:0007669"/>
    <property type="project" value="UniProtKB-UniRule"/>
</dbReference>
<feature type="domain" description="Aminoacyl-transfer RNA synthetases class-II family profile" evidence="12">
    <location>
        <begin position="17"/>
        <end position="374"/>
    </location>
</feature>
<evidence type="ECO:0000256" key="6">
    <source>
        <dbReference type="ARBA" id="ARBA00022840"/>
    </source>
</evidence>
<feature type="binding site" evidence="11">
    <location>
        <position position="140"/>
    </location>
    <ligand>
        <name>L-histidine</name>
        <dbReference type="ChEBI" id="CHEBI:57595"/>
    </ligand>
</feature>
<comment type="catalytic activity">
    <reaction evidence="9">
        <text>tRNA(His) + L-histidine + ATP = L-histidyl-tRNA(His) + AMP + diphosphate + H(+)</text>
        <dbReference type="Rhea" id="RHEA:17313"/>
        <dbReference type="Rhea" id="RHEA-COMP:9665"/>
        <dbReference type="Rhea" id="RHEA-COMP:9689"/>
        <dbReference type="ChEBI" id="CHEBI:15378"/>
        <dbReference type="ChEBI" id="CHEBI:30616"/>
        <dbReference type="ChEBI" id="CHEBI:33019"/>
        <dbReference type="ChEBI" id="CHEBI:57595"/>
        <dbReference type="ChEBI" id="CHEBI:78442"/>
        <dbReference type="ChEBI" id="CHEBI:78527"/>
        <dbReference type="ChEBI" id="CHEBI:456215"/>
        <dbReference type="EC" id="6.1.1.21"/>
    </reaction>
</comment>
<dbReference type="SUPFAM" id="SSF52954">
    <property type="entry name" value="Class II aaRS ABD-related"/>
    <property type="match status" value="1"/>
</dbReference>
<protein>
    <recommendedName>
        <fullName evidence="3 10">Histidine--tRNA ligase</fullName>
        <ecNumber evidence="2 10">6.1.1.21</ecNumber>
    </recommendedName>
</protein>
<evidence type="ECO:0000256" key="3">
    <source>
        <dbReference type="ARBA" id="ARBA00017399"/>
    </source>
</evidence>
<keyword evidence="6" id="KW-0067">ATP-binding</keyword>
<keyword evidence="8 13" id="KW-0436">Ligase</keyword>
<dbReference type="NCBIfam" id="TIGR00442">
    <property type="entry name" value="hisS"/>
    <property type="match status" value="1"/>
</dbReference>
<dbReference type="InterPro" id="IPR004154">
    <property type="entry name" value="Anticodon-bd"/>
</dbReference>
<evidence type="ECO:0000259" key="12">
    <source>
        <dbReference type="PROSITE" id="PS50862"/>
    </source>
</evidence>
<dbReference type="PROSITE" id="PS50862">
    <property type="entry name" value="AA_TRNA_LIGASE_II"/>
    <property type="match status" value="1"/>
</dbReference>
<dbReference type="GO" id="GO:0016740">
    <property type="term" value="F:transferase activity"/>
    <property type="evidence" value="ECO:0007669"/>
    <property type="project" value="UniProtKB-ARBA"/>
</dbReference>
<dbReference type="EMBL" id="FNGM01000001">
    <property type="protein sequence ID" value="SDK95317.1"/>
    <property type="molecule type" value="Genomic_DNA"/>
</dbReference>
<accession>A0A1G9G3X2</accession>
<evidence type="ECO:0000256" key="8">
    <source>
        <dbReference type="ARBA" id="ARBA00023146"/>
    </source>
</evidence>
<dbReference type="InterPro" id="IPR015807">
    <property type="entry name" value="His-tRNA-ligase"/>
</dbReference>
<dbReference type="Pfam" id="PF13393">
    <property type="entry name" value="tRNA-synt_His"/>
    <property type="match status" value="1"/>
</dbReference>
<dbReference type="InterPro" id="IPR045864">
    <property type="entry name" value="aa-tRNA-synth_II/BPL/LPL"/>
</dbReference>
<evidence type="ECO:0000313" key="13">
    <source>
        <dbReference type="EMBL" id="SDK95317.1"/>
    </source>
</evidence>
<dbReference type="AlphaFoldDB" id="A0A1G9G3X2"/>
<evidence type="ECO:0000256" key="11">
    <source>
        <dbReference type="PIRSR" id="PIRSR001549-1"/>
    </source>
</evidence>
<evidence type="ECO:0000256" key="9">
    <source>
        <dbReference type="ARBA" id="ARBA00047639"/>
    </source>
</evidence>
<evidence type="ECO:0000256" key="4">
    <source>
        <dbReference type="ARBA" id="ARBA00022490"/>
    </source>
</evidence>
<keyword evidence="8 13" id="KW-0030">Aminoacyl-tRNA synthetase</keyword>
<dbReference type="Proteomes" id="UP000182783">
    <property type="component" value="Unassembled WGS sequence"/>
</dbReference>
<name>A0A1G9G3X2_9BACL</name>
<evidence type="ECO:0000256" key="1">
    <source>
        <dbReference type="ARBA" id="ARBA00008226"/>
    </source>
</evidence>
<keyword evidence="5" id="KW-0547">Nucleotide-binding</keyword>
<evidence type="ECO:0000256" key="10">
    <source>
        <dbReference type="NCBIfam" id="TIGR00442"/>
    </source>
</evidence>
<proteinExistence type="inferred from homology"/>
<dbReference type="SUPFAM" id="SSF55681">
    <property type="entry name" value="Class II aaRS and biotin synthetases"/>
    <property type="match status" value="1"/>
</dbReference>
<evidence type="ECO:0000256" key="5">
    <source>
        <dbReference type="ARBA" id="ARBA00022741"/>
    </source>
</evidence>
<feature type="binding site" evidence="11">
    <location>
        <begin position="111"/>
        <end position="113"/>
    </location>
    <ligand>
        <name>L-histidine</name>
        <dbReference type="ChEBI" id="CHEBI:57595"/>
    </ligand>
</feature>
<dbReference type="InterPro" id="IPR036621">
    <property type="entry name" value="Anticodon-bd_dom_sf"/>
</dbReference>
<dbReference type="GO" id="GO:0005737">
    <property type="term" value="C:cytoplasm"/>
    <property type="evidence" value="ECO:0007669"/>
    <property type="project" value="UniProtKB-UniRule"/>
</dbReference>
<gene>
    <name evidence="13" type="ORF">SAMN05216191_101207</name>
</gene>
<reference evidence="13 14" key="1">
    <citation type="submission" date="2016-10" db="EMBL/GenBank/DDBJ databases">
        <authorList>
            <person name="de Groot N.N."/>
        </authorList>
    </citation>
    <scope>NUCLEOTIDE SEQUENCE [LARGE SCALE GENOMIC DNA]</scope>
    <source>
        <strain evidence="13 14">CGMCC 1.10239</strain>
    </source>
</reference>
<dbReference type="InterPro" id="IPR006195">
    <property type="entry name" value="aa-tRNA-synth_II"/>
</dbReference>
<sequence length="457" mass="50265">MRLASLPHICARDHEVRRVFYLYRAEKEKGLIIMQNVKGTYDYFGREQAIRQRVRSTLSELFELYDFESMDTTLLNELELLTSKYAGGDEILREMYQLTDQGGRQLGLRYDLTIPFAKVIALNPGIEFPYKRYEIGKVFRDGPVKKGRLREFLQCDADVVGIAGPQGEAELMQLAAEAFRRLEIPVIVKWNNRRFLGEILTAVGVPAEEHLSVMLTLDKLAKIGSRGVLTELEGKGTVPVAVSALAELLNMNAPSFEELAEKYGLGGQPGALEVLALQRLIAEIGLAETCVFDPFLSRGLSFYTGTVYEIFDASGAYTSSLGGGGRYDSIIGKLVGREDIEYPTVGISFGMESIMALLGERPIREEASGVLVIPVGECMPQALTAAAAIRAAGIRTAVDAGKRKLKKTLAAASTKGIRYVILIGQSEAAEGKLRLKDMWQQSEELLTVEAAVAVIRK</sequence>
<evidence type="ECO:0000256" key="2">
    <source>
        <dbReference type="ARBA" id="ARBA00012815"/>
    </source>
</evidence>
<dbReference type="EC" id="6.1.1.21" evidence="2 10"/>
<evidence type="ECO:0000313" key="14">
    <source>
        <dbReference type="Proteomes" id="UP000182783"/>
    </source>
</evidence>
<dbReference type="NCBIfam" id="NF009085">
    <property type="entry name" value="PRK12420.1"/>
    <property type="match status" value="1"/>
</dbReference>
<dbReference type="GO" id="GO:0140096">
    <property type="term" value="F:catalytic activity, acting on a protein"/>
    <property type="evidence" value="ECO:0007669"/>
    <property type="project" value="UniProtKB-ARBA"/>
</dbReference>
<keyword evidence="7" id="KW-0648">Protein biosynthesis</keyword>
<dbReference type="InterPro" id="IPR004516">
    <property type="entry name" value="HisRS/HisZ"/>
</dbReference>
<dbReference type="GO" id="GO:0005524">
    <property type="term" value="F:ATP binding"/>
    <property type="evidence" value="ECO:0007669"/>
    <property type="project" value="UniProtKB-KW"/>
</dbReference>
<feature type="binding site" evidence="11">
    <location>
        <position position="158"/>
    </location>
    <ligand>
        <name>L-histidine</name>
        <dbReference type="ChEBI" id="CHEBI:57595"/>
    </ligand>
</feature>
<comment type="similarity">
    <text evidence="1">Belongs to the class-II aminoacyl-tRNA synthetase family.</text>
</comment>
<dbReference type="Gene3D" id="3.40.50.800">
    <property type="entry name" value="Anticodon-binding domain"/>
    <property type="match status" value="1"/>
</dbReference>
<dbReference type="PIRSF" id="PIRSF001549">
    <property type="entry name" value="His-tRNA_synth"/>
    <property type="match status" value="1"/>
</dbReference>
<feature type="binding site" evidence="11">
    <location>
        <position position="154"/>
    </location>
    <ligand>
        <name>L-histidine</name>
        <dbReference type="ChEBI" id="CHEBI:57595"/>
    </ligand>
</feature>
<dbReference type="InterPro" id="IPR041715">
    <property type="entry name" value="HisRS-like_core"/>
</dbReference>
<dbReference type="CDD" id="cd00773">
    <property type="entry name" value="HisRS-like_core"/>
    <property type="match status" value="1"/>
</dbReference>
<keyword evidence="4" id="KW-0963">Cytoplasm</keyword>
<feature type="binding site" evidence="11">
    <location>
        <position position="298"/>
    </location>
    <ligand>
        <name>L-histidine</name>
        <dbReference type="ChEBI" id="CHEBI:57595"/>
    </ligand>
</feature>
<dbReference type="Pfam" id="PF03129">
    <property type="entry name" value="HGTP_anticodon"/>
    <property type="match status" value="1"/>
</dbReference>
<dbReference type="PANTHER" id="PTHR11476:SF7">
    <property type="entry name" value="HISTIDINE--TRNA LIGASE"/>
    <property type="match status" value="1"/>
</dbReference>
<evidence type="ECO:0000256" key="7">
    <source>
        <dbReference type="ARBA" id="ARBA00022917"/>
    </source>
</evidence>
<dbReference type="GO" id="GO:0006427">
    <property type="term" value="P:histidyl-tRNA aminoacylation"/>
    <property type="evidence" value="ECO:0007669"/>
    <property type="project" value="UniProtKB-UniRule"/>
</dbReference>
<organism evidence="13 14">
    <name type="scientific">Paenibacillus jilunlii</name>
    <dbReference type="NCBI Taxonomy" id="682956"/>
    <lineage>
        <taxon>Bacteria</taxon>
        <taxon>Bacillati</taxon>
        <taxon>Bacillota</taxon>
        <taxon>Bacilli</taxon>
        <taxon>Bacillales</taxon>
        <taxon>Paenibacillaceae</taxon>
        <taxon>Paenibacillus</taxon>
    </lineage>
</organism>
<dbReference type="Gene3D" id="3.30.930.10">
    <property type="entry name" value="Bira Bifunctional Protein, Domain 2"/>
    <property type="match status" value="1"/>
</dbReference>